<organism evidence="1 2">
    <name type="scientific">Prymnesium parvum</name>
    <name type="common">Toxic golden alga</name>
    <dbReference type="NCBI Taxonomy" id="97485"/>
    <lineage>
        <taxon>Eukaryota</taxon>
        <taxon>Haptista</taxon>
        <taxon>Haptophyta</taxon>
        <taxon>Prymnesiophyceae</taxon>
        <taxon>Prymnesiales</taxon>
        <taxon>Prymnesiaceae</taxon>
        <taxon>Prymnesium</taxon>
    </lineage>
</organism>
<reference evidence="1 2" key="1">
    <citation type="journal article" date="2024" name="Science">
        <title>Giant polyketide synthase enzymes in the biosynthesis of giant marine polyether toxins.</title>
        <authorList>
            <person name="Fallon T.R."/>
            <person name="Shende V.V."/>
            <person name="Wierzbicki I.H."/>
            <person name="Pendleton A.L."/>
            <person name="Watervoot N.F."/>
            <person name="Auber R.P."/>
            <person name="Gonzalez D.J."/>
            <person name="Wisecaver J.H."/>
            <person name="Moore B.S."/>
        </authorList>
    </citation>
    <scope>NUCLEOTIDE SEQUENCE [LARGE SCALE GENOMIC DNA]</scope>
    <source>
        <strain evidence="1 2">12B1</strain>
    </source>
</reference>
<evidence type="ECO:0000313" key="2">
    <source>
        <dbReference type="Proteomes" id="UP001515480"/>
    </source>
</evidence>
<dbReference type="Proteomes" id="UP001515480">
    <property type="component" value="Unassembled WGS sequence"/>
</dbReference>
<protein>
    <submittedName>
        <fullName evidence="1">Uncharacterized protein</fullName>
    </submittedName>
</protein>
<sequence length="77" mass="8329">MEGPQRAMEVVEPMSSQEVADQAASHAATQLADESGLCGSPRPWCTKPRCEAGASRRLHVELAALEAVRKAARWRGQ</sequence>
<keyword evidence="2" id="KW-1185">Reference proteome</keyword>
<name>A0AB34IK68_PRYPA</name>
<proteinExistence type="predicted"/>
<dbReference type="AlphaFoldDB" id="A0AB34IK68"/>
<comment type="caution">
    <text evidence="1">The sequence shown here is derived from an EMBL/GenBank/DDBJ whole genome shotgun (WGS) entry which is preliminary data.</text>
</comment>
<evidence type="ECO:0000313" key="1">
    <source>
        <dbReference type="EMBL" id="KAL1499288.1"/>
    </source>
</evidence>
<accession>A0AB34IK68</accession>
<dbReference type="EMBL" id="JBGBPQ010000025">
    <property type="protein sequence ID" value="KAL1499288.1"/>
    <property type="molecule type" value="Genomic_DNA"/>
</dbReference>
<gene>
    <name evidence="1" type="ORF">AB1Y20_011497</name>
</gene>